<dbReference type="Proteomes" id="UP000004001">
    <property type="component" value="Unassembled WGS sequence"/>
</dbReference>
<sequence>MTKFQRFEKDQELRREELIRNIEYSISQLSVAELESLYYDMMTKQYVGKNQEG</sequence>
<dbReference type="AlphaFoldDB" id="D1VWF3"/>
<protein>
    <submittedName>
        <fullName evidence="1">Uncharacterized protein</fullName>
    </submittedName>
</protein>
<gene>
    <name evidence="1" type="ORF">HMPREF9019_0796</name>
</gene>
<dbReference type="EMBL" id="ADEF01000004">
    <property type="protein sequence ID" value="EFA98608.1"/>
    <property type="molecule type" value="Genomic_DNA"/>
</dbReference>
<organism evidence="1 2">
    <name type="scientific">Hoylesella timonensis CRIS 5C-B1</name>
    <dbReference type="NCBI Taxonomy" id="679189"/>
    <lineage>
        <taxon>Bacteria</taxon>
        <taxon>Pseudomonadati</taxon>
        <taxon>Bacteroidota</taxon>
        <taxon>Bacteroidia</taxon>
        <taxon>Bacteroidales</taxon>
        <taxon>Prevotellaceae</taxon>
        <taxon>Hoylesella</taxon>
    </lineage>
</organism>
<reference evidence="1 2" key="1">
    <citation type="submission" date="2009-12" db="EMBL/GenBank/DDBJ databases">
        <title>Genome Sequence of Prevotella timonensis CRIS 5C-B1.</title>
        <authorList>
            <person name="Durkin A.S."/>
            <person name="Madupu R."/>
            <person name="Torralba M."/>
            <person name="Methe B."/>
            <person name="Sutton G."/>
            <person name="Strausberg R.L."/>
            <person name="Nelson K.E."/>
        </authorList>
    </citation>
    <scope>NUCLEOTIDE SEQUENCE [LARGE SCALE GENOMIC DNA]</scope>
    <source>
        <strain evidence="1 2">CRIS 5C-B1</strain>
    </source>
</reference>
<comment type="caution">
    <text evidence="1">The sequence shown here is derived from an EMBL/GenBank/DDBJ whole genome shotgun (WGS) entry which is preliminary data.</text>
</comment>
<dbReference type="RefSeq" id="WP_008121862.1">
    <property type="nucleotide sequence ID" value="NZ_ADEF01000004.1"/>
</dbReference>
<accession>D1VWF3</accession>
<evidence type="ECO:0000313" key="2">
    <source>
        <dbReference type="Proteomes" id="UP000004001"/>
    </source>
</evidence>
<evidence type="ECO:0000313" key="1">
    <source>
        <dbReference type="EMBL" id="EFA98608.1"/>
    </source>
</evidence>
<name>D1VWF3_9BACT</name>
<keyword evidence="2" id="KW-1185">Reference proteome</keyword>
<proteinExistence type="predicted"/>